<gene>
    <name evidence="1" type="ORF">F8M41_017418</name>
</gene>
<sequence>MASRDRQPPTTKQNKKDLTIYPKARGGLIWQGKGVSGIKALVLLFFHRLGASSSTTALGLLGAFFSEAWLRGLPLCHFGTWSRFRSRDGYVAAASSYGFATNNSSLPIFHDP</sequence>
<dbReference type="EMBL" id="WTPW01000005">
    <property type="protein sequence ID" value="KAF0561858.1"/>
    <property type="molecule type" value="Genomic_DNA"/>
</dbReference>
<dbReference type="Proteomes" id="UP000439903">
    <property type="component" value="Unassembled WGS sequence"/>
</dbReference>
<comment type="caution">
    <text evidence="1">The sequence shown here is derived from an EMBL/GenBank/DDBJ whole genome shotgun (WGS) entry which is preliminary data.</text>
</comment>
<dbReference type="AlphaFoldDB" id="A0A8H4B5J6"/>
<protein>
    <submittedName>
        <fullName evidence="1">Uncharacterized protein</fullName>
    </submittedName>
</protein>
<accession>A0A8H4B5J6</accession>
<keyword evidence="2" id="KW-1185">Reference proteome</keyword>
<evidence type="ECO:0000313" key="1">
    <source>
        <dbReference type="EMBL" id="KAF0561858.1"/>
    </source>
</evidence>
<evidence type="ECO:0000313" key="2">
    <source>
        <dbReference type="Proteomes" id="UP000439903"/>
    </source>
</evidence>
<name>A0A8H4B5J6_GIGMA</name>
<organism evidence="1 2">
    <name type="scientific">Gigaspora margarita</name>
    <dbReference type="NCBI Taxonomy" id="4874"/>
    <lineage>
        <taxon>Eukaryota</taxon>
        <taxon>Fungi</taxon>
        <taxon>Fungi incertae sedis</taxon>
        <taxon>Mucoromycota</taxon>
        <taxon>Glomeromycotina</taxon>
        <taxon>Glomeromycetes</taxon>
        <taxon>Diversisporales</taxon>
        <taxon>Gigasporaceae</taxon>
        <taxon>Gigaspora</taxon>
    </lineage>
</organism>
<reference evidence="1 2" key="1">
    <citation type="journal article" date="2019" name="Environ. Microbiol.">
        <title>At the nexus of three kingdoms: the genome of the mycorrhizal fungus Gigaspora margarita provides insights into plant, endobacterial and fungal interactions.</title>
        <authorList>
            <person name="Venice F."/>
            <person name="Ghignone S."/>
            <person name="Salvioli di Fossalunga A."/>
            <person name="Amselem J."/>
            <person name="Novero M."/>
            <person name="Xianan X."/>
            <person name="Sedzielewska Toro K."/>
            <person name="Morin E."/>
            <person name="Lipzen A."/>
            <person name="Grigoriev I.V."/>
            <person name="Henrissat B."/>
            <person name="Martin F.M."/>
            <person name="Bonfante P."/>
        </authorList>
    </citation>
    <scope>NUCLEOTIDE SEQUENCE [LARGE SCALE GENOMIC DNA]</scope>
    <source>
        <strain evidence="1 2">BEG34</strain>
    </source>
</reference>
<proteinExistence type="predicted"/>